<evidence type="ECO:0000256" key="1">
    <source>
        <dbReference type="SAM" id="Phobius"/>
    </source>
</evidence>
<gene>
    <name evidence="2" type="ORF">BC659_2782</name>
</gene>
<sequence length="39" mass="4329">MSNTKSQFHLSENARNAAIVALILVVVVVISYLEWKGRA</sequence>
<proteinExistence type="predicted"/>
<dbReference type="EMBL" id="SNWP01000012">
    <property type="protein sequence ID" value="TDO25858.1"/>
    <property type="molecule type" value="Genomic_DNA"/>
</dbReference>
<accession>A0A4V3C4G5</accession>
<comment type="caution">
    <text evidence="2">The sequence shown here is derived from an EMBL/GenBank/DDBJ whole genome shotgun (WGS) entry which is preliminary data.</text>
</comment>
<keyword evidence="1" id="KW-0472">Membrane</keyword>
<keyword evidence="3" id="KW-1185">Reference proteome</keyword>
<dbReference type="Proteomes" id="UP000295741">
    <property type="component" value="Unassembled WGS sequence"/>
</dbReference>
<keyword evidence="1" id="KW-1133">Transmembrane helix</keyword>
<reference evidence="2 3" key="1">
    <citation type="submission" date="2019-03" db="EMBL/GenBank/DDBJ databases">
        <title>Genomic Encyclopedia of Archaeal and Bacterial Type Strains, Phase II (KMG-II): from individual species to whole genera.</title>
        <authorList>
            <person name="Goeker M."/>
        </authorList>
    </citation>
    <scope>NUCLEOTIDE SEQUENCE [LARGE SCALE GENOMIC DNA]</scope>
    <source>
        <strain evidence="2 3">DSM 28323</strain>
    </source>
</reference>
<dbReference type="AlphaFoldDB" id="A0A4V3C4G5"/>
<name>A0A4V3C4G5_9BACT</name>
<feature type="transmembrane region" description="Helical" evidence="1">
    <location>
        <begin position="17"/>
        <end position="35"/>
    </location>
</feature>
<evidence type="ECO:0000313" key="3">
    <source>
        <dbReference type="Proteomes" id="UP000295741"/>
    </source>
</evidence>
<keyword evidence="1" id="KW-0812">Transmembrane</keyword>
<evidence type="ECO:0000313" key="2">
    <source>
        <dbReference type="EMBL" id="TDO25858.1"/>
    </source>
</evidence>
<protein>
    <submittedName>
        <fullName evidence="2">Uncharacterized protein</fullName>
    </submittedName>
</protein>
<organism evidence="2 3">
    <name type="scientific">Sediminibacterium goheungense</name>
    <dbReference type="NCBI Taxonomy" id="1086393"/>
    <lineage>
        <taxon>Bacteria</taxon>
        <taxon>Pseudomonadati</taxon>
        <taxon>Bacteroidota</taxon>
        <taxon>Chitinophagia</taxon>
        <taxon>Chitinophagales</taxon>
        <taxon>Chitinophagaceae</taxon>
        <taxon>Sediminibacterium</taxon>
    </lineage>
</organism>